<feature type="chain" id="PRO_5005328355" evidence="2">
    <location>
        <begin position="22"/>
        <end position="350"/>
    </location>
</feature>
<feature type="transmembrane region" description="Helical" evidence="1">
    <location>
        <begin position="277"/>
        <end position="298"/>
    </location>
</feature>
<evidence type="ECO:0000256" key="1">
    <source>
        <dbReference type="SAM" id="Phobius"/>
    </source>
</evidence>
<protein>
    <submittedName>
        <fullName evidence="3">Phospholipase A2 domain-containing protein</fullName>
    </submittedName>
</protein>
<keyword evidence="1" id="KW-1133">Transmembrane helix</keyword>
<dbReference type="WBParaSite" id="SSTP_0000928000.1">
    <property type="protein sequence ID" value="SSTP_0000928000.1"/>
    <property type="gene ID" value="SSTP_0000928000"/>
</dbReference>
<feature type="signal peptide" evidence="2">
    <location>
        <begin position="1"/>
        <end position="21"/>
    </location>
</feature>
<name>A0A0K0EIH5_STRER</name>
<evidence type="ECO:0000313" key="3">
    <source>
        <dbReference type="WBParaSite" id="SSTP_0000928000.1"/>
    </source>
</evidence>
<reference evidence="3" key="1">
    <citation type="submission" date="2015-08" db="UniProtKB">
        <authorList>
            <consortium name="WormBaseParasite"/>
        </authorList>
    </citation>
    <scope>IDENTIFICATION</scope>
</reference>
<dbReference type="SUPFAM" id="SSF48619">
    <property type="entry name" value="Phospholipase A2, PLA2"/>
    <property type="match status" value="1"/>
</dbReference>
<dbReference type="GO" id="GO:0050482">
    <property type="term" value="P:arachidonate secretion"/>
    <property type="evidence" value="ECO:0007669"/>
    <property type="project" value="InterPro"/>
</dbReference>
<dbReference type="GO" id="GO:0004623">
    <property type="term" value="F:phospholipase A2 activity"/>
    <property type="evidence" value="ECO:0007669"/>
    <property type="project" value="InterPro"/>
</dbReference>
<dbReference type="GO" id="GO:0006644">
    <property type="term" value="P:phospholipid metabolic process"/>
    <property type="evidence" value="ECO:0007669"/>
    <property type="project" value="InterPro"/>
</dbReference>
<accession>A0A0K0EIH5</accession>
<dbReference type="InterPro" id="IPR036444">
    <property type="entry name" value="PLipase_A2_dom_sf"/>
</dbReference>
<evidence type="ECO:0000256" key="2">
    <source>
        <dbReference type="SAM" id="SignalP"/>
    </source>
</evidence>
<dbReference type="PANTHER" id="PTHR34228">
    <property type="entry name" value="PROTEIN CBG09474-RELATED"/>
    <property type="match status" value="1"/>
</dbReference>
<keyword evidence="1" id="KW-0472">Membrane</keyword>
<keyword evidence="1" id="KW-0812">Transmembrane</keyword>
<organism evidence="3">
    <name type="scientific">Strongyloides stercoralis</name>
    <name type="common">Threadworm</name>
    <dbReference type="NCBI Taxonomy" id="6248"/>
    <lineage>
        <taxon>Eukaryota</taxon>
        <taxon>Metazoa</taxon>
        <taxon>Ecdysozoa</taxon>
        <taxon>Nematoda</taxon>
        <taxon>Chromadorea</taxon>
        <taxon>Rhabditida</taxon>
        <taxon>Tylenchina</taxon>
        <taxon>Panagrolaimomorpha</taxon>
        <taxon>Strongyloidoidea</taxon>
        <taxon>Strongyloididae</taxon>
        <taxon>Strongyloides</taxon>
    </lineage>
</organism>
<keyword evidence="2" id="KW-0732">Signal</keyword>
<dbReference type="InterPro" id="IPR053322">
    <property type="entry name" value="PLA2-like"/>
</dbReference>
<dbReference type="AlphaFoldDB" id="A0A0K0EIH5"/>
<sequence length="350" mass="39229">MLSKFLLLLALIIHSCDNVFGKSLISAVKSQLKQSLSDASSGKKLDRFYCGTDGLVSYLAESKMVHSCPSKYDEANMCCYEHDHCYSLQQGQELCDEIFCDCLTQNVAGNGTDTKCVGTANYFCETVKDFGSDAYYASATVNPSKIDDNVKSSIENQTSDYNDIPSNSELVTTTISTAIPTVLLHFSECKDWNGITLNFCINKLDECQHDDKNDKDLCSMNFCDCLSNRITREELDNIHPECKNKLVDYCPTIPVSSSFDLNTNSLKLKDTLWELCLTYSSFIYLGLVIMFIFIYLYVKGYLHSYPLKYEQAPSELSQVGILSDLTMNMTDVTLLTPTKLKPSTDGNLEF</sequence>
<proteinExistence type="predicted"/>